<dbReference type="GO" id="GO:0071897">
    <property type="term" value="P:DNA biosynthetic process"/>
    <property type="evidence" value="ECO:0007669"/>
    <property type="project" value="UniProtKB-ARBA"/>
</dbReference>
<protein>
    <submittedName>
        <fullName evidence="2">Uncharacterized protein</fullName>
    </submittedName>
</protein>
<accession>A0A8T0FY99</accession>
<feature type="region of interest" description="Disordered" evidence="1">
    <location>
        <begin position="119"/>
        <end position="147"/>
    </location>
</feature>
<dbReference type="AlphaFoldDB" id="A0A8T0FY99"/>
<dbReference type="SUPFAM" id="SSF56672">
    <property type="entry name" value="DNA/RNA polymerases"/>
    <property type="match status" value="1"/>
</dbReference>
<dbReference type="EMBL" id="JABXBU010000002">
    <property type="protein sequence ID" value="KAF8795178.1"/>
    <property type="molecule type" value="Genomic_DNA"/>
</dbReference>
<evidence type="ECO:0000313" key="3">
    <source>
        <dbReference type="Proteomes" id="UP000807504"/>
    </source>
</evidence>
<organism evidence="2 3">
    <name type="scientific">Argiope bruennichi</name>
    <name type="common">Wasp spider</name>
    <name type="synonym">Aranea bruennichi</name>
    <dbReference type="NCBI Taxonomy" id="94029"/>
    <lineage>
        <taxon>Eukaryota</taxon>
        <taxon>Metazoa</taxon>
        <taxon>Ecdysozoa</taxon>
        <taxon>Arthropoda</taxon>
        <taxon>Chelicerata</taxon>
        <taxon>Arachnida</taxon>
        <taxon>Araneae</taxon>
        <taxon>Araneomorphae</taxon>
        <taxon>Entelegynae</taxon>
        <taxon>Araneoidea</taxon>
        <taxon>Araneidae</taxon>
        <taxon>Argiope</taxon>
    </lineage>
</organism>
<reference evidence="2" key="1">
    <citation type="journal article" date="2020" name="bioRxiv">
        <title>Chromosome-level reference genome of the European wasp spider Argiope bruennichi: a resource for studies on range expansion and evolutionary adaptation.</title>
        <authorList>
            <person name="Sheffer M.M."/>
            <person name="Hoppe A."/>
            <person name="Krehenwinkel H."/>
            <person name="Uhl G."/>
            <person name="Kuss A.W."/>
            <person name="Jensen L."/>
            <person name="Jensen C."/>
            <person name="Gillespie R.G."/>
            <person name="Hoff K.J."/>
            <person name="Prost S."/>
        </authorList>
    </citation>
    <scope>NUCLEOTIDE SEQUENCE</scope>
</reference>
<feature type="compositionally biased region" description="Polar residues" evidence="1">
    <location>
        <begin position="120"/>
        <end position="146"/>
    </location>
</feature>
<reference evidence="2" key="2">
    <citation type="submission" date="2020-06" db="EMBL/GenBank/DDBJ databases">
        <authorList>
            <person name="Sheffer M."/>
        </authorList>
    </citation>
    <scope>NUCLEOTIDE SEQUENCE</scope>
</reference>
<name>A0A8T0FY99_ARGBR</name>
<proteinExistence type="predicted"/>
<comment type="caution">
    <text evidence="2">The sequence shown here is derived from an EMBL/GenBank/DDBJ whole genome shotgun (WGS) entry which is preliminary data.</text>
</comment>
<dbReference type="InterPro" id="IPR043502">
    <property type="entry name" value="DNA/RNA_pol_sf"/>
</dbReference>
<keyword evidence="3" id="KW-1185">Reference proteome</keyword>
<dbReference type="InterPro" id="IPR043128">
    <property type="entry name" value="Rev_trsase/Diguanyl_cyclase"/>
</dbReference>
<gene>
    <name evidence="2" type="ORF">HNY73_003057</name>
</gene>
<evidence type="ECO:0000256" key="1">
    <source>
        <dbReference type="SAM" id="MobiDB-lite"/>
    </source>
</evidence>
<sequence>MYPRISPTTNRDSIRRYLGLFNFYRRCIPKAADILELIVKLLEGHKNKMKHPPSKAPNPTEQLQWNDGATISFNTSKEAIAKATLLRHPIPGAQLRLWHSTVSIDRVKPAYLLADDTDQPELSQSQPILEKSSTAPPNPTKPSNITRCGHAIRFPKHLVADYIV</sequence>
<dbReference type="Proteomes" id="UP000807504">
    <property type="component" value="Unassembled WGS sequence"/>
</dbReference>
<evidence type="ECO:0000313" key="2">
    <source>
        <dbReference type="EMBL" id="KAF8795178.1"/>
    </source>
</evidence>
<dbReference type="Gene3D" id="3.30.70.270">
    <property type="match status" value="1"/>
</dbReference>